<feature type="domain" description="SHSP" evidence="8">
    <location>
        <begin position="7"/>
        <end position="114"/>
    </location>
</feature>
<dbReference type="CDD" id="cd06464">
    <property type="entry name" value="ACD_sHsps-like"/>
    <property type="match status" value="1"/>
</dbReference>
<comment type="caution">
    <text evidence="9">The sequence shown here is derived from an EMBL/GenBank/DDBJ whole genome shotgun (WGS) entry which is preliminary data.</text>
</comment>
<feature type="transmembrane region" description="Helical" evidence="7">
    <location>
        <begin position="201"/>
        <end position="225"/>
    </location>
</feature>
<keyword evidence="7" id="KW-0472">Membrane</keyword>
<evidence type="ECO:0000256" key="5">
    <source>
        <dbReference type="RuleBase" id="RU003616"/>
    </source>
</evidence>
<dbReference type="InterPro" id="IPR002068">
    <property type="entry name" value="A-crystallin/Hsp20_dom"/>
</dbReference>
<keyword evidence="2" id="KW-1003">Cell membrane</keyword>
<feature type="compositionally biased region" description="Low complexity" evidence="6">
    <location>
        <begin position="118"/>
        <end position="127"/>
    </location>
</feature>
<evidence type="ECO:0000256" key="6">
    <source>
        <dbReference type="SAM" id="MobiDB-lite"/>
    </source>
</evidence>
<dbReference type="Pfam" id="PF00011">
    <property type="entry name" value="HSP20"/>
    <property type="match status" value="1"/>
</dbReference>
<keyword evidence="7" id="KW-1133">Transmembrane helix</keyword>
<accession>A0ABR2QPW9</accession>
<dbReference type="EMBL" id="JBBPBN010000035">
    <property type="protein sequence ID" value="KAK9002572.1"/>
    <property type="molecule type" value="Genomic_DNA"/>
</dbReference>
<evidence type="ECO:0000313" key="10">
    <source>
        <dbReference type="Proteomes" id="UP001396334"/>
    </source>
</evidence>
<feature type="compositionally biased region" description="Basic and acidic residues" evidence="6">
    <location>
        <begin position="106"/>
        <end position="117"/>
    </location>
</feature>
<keyword evidence="7" id="KW-0812">Transmembrane</keyword>
<sequence>MNSKPNVVFRESEVPTEWVHQAADDTLIAYLPGFMNEQLKVQVTTGGNLRITGERPIGVDKISRFFKEFPIPSNCDQSKIGANFSGGMLHVKFPKLIVPADEIHPRRQPETSAEKRAAAAQQAAPPANDTALKRNDTVSQASPRPPTAAVEKRMGDEKNSVAANGSVAGKENLDLKKFESIENYQTRRIRMNMGMNNPRKIMNMILAVLSLVVLLVYLGNVIMWLGTATIN</sequence>
<dbReference type="PANTHER" id="PTHR43670">
    <property type="entry name" value="HEAT SHOCK PROTEIN 26"/>
    <property type="match status" value="1"/>
</dbReference>
<protein>
    <recommendedName>
        <fullName evidence="8">SHSP domain-containing protein</fullName>
    </recommendedName>
</protein>
<organism evidence="9 10">
    <name type="scientific">Hibiscus sabdariffa</name>
    <name type="common">roselle</name>
    <dbReference type="NCBI Taxonomy" id="183260"/>
    <lineage>
        <taxon>Eukaryota</taxon>
        <taxon>Viridiplantae</taxon>
        <taxon>Streptophyta</taxon>
        <taxon>Embryophyta</taxon>
        <taxon>Tracheophyta</taxon>
        <taxon>Spermatophyta</taxon>
        <taxon>Magnoliopsida</taxon>
        <taxon>eudicotyledons</taxon>
        <taxon>Gunneridae</taxon>
        <taxon>Pentapetalae</taxon>
        <taxon>rosids</taxon>
        <taxon>malvids</taxon>
        <taxon>Malvales</taxon>
        <taxon>Malvaceae</taxon>
        <taxon>Malvoideae</taxon>
        <taxon>Hibiscus</taxon>
    </lineage>
</organism>
<name>A0ABR2QPW9_9ROSI</name>
<comment type="subcellular location">
    <subcellularLocation>
        <location evidence="1">Cell membrane</location>
        <topology evidence="1">Single-pass membrane protein</topology>
    </subcellularLocation>
</comment>
<reference evidence="9 10" key="1">
    <citation type="journal article" date="2024" name="G3 (Bethesda)">
        <title>Genome assembly of Hibiscus sabdariffa L. provides insights into metabolisms of medicinal natural products.</title>
        <authorList>
            <person name="Kim T."/>
        </authorList>
    </citation>
    <scope>NUCLEOTIDE SEQUENCE [LARGE SCALE GENOMIC DNA]</scope>
    <source>
        <strain evidence="9">TK-2024</strain>
        <tissue evidence="9">Old leaves</tissue>
    </source>
</reference>
<dbReference type="InterPro" id="IPR008978">
    <property type="entry name" value="HSP20-like_chaperone"/>
</dbReference>
<evidence type="ECO:0000256" key="7">
    <source>
        <dbReference type="SAM" id="Phobius"/>
    </source>
</evidence>
<dbReference type="PANTHER" id="PTHR43670:SF73">
    <property type="entry name" value="INACTIVE PROTEIN RESTRICTED TEV MOVEMENT 2-LIKE"/>
    <property type="match status" value="1"/>
</dbReference>
<comment type="similarity">
    <text evidence="4 5">Belongs to the small heat shock protein (HSP20) family.</text>
</comment>
<dbReference type="Proteomes" id="UP001396334">
    <property type="component" value="Unassembled WGS sequence"/>
</dbReference>
<evidence type="ECO:0000256" key="2">
    <source>
        <dbReference type="ARBA" id="ARBA00022475"/>
    </source>
</evidence>
<evidence type="ECO:0000256" key="3">
    <source>
        <dbReference type="ARBA" id="ARBA00022821"/>
    </source>
</evidence>
<feature type="compositionally biased region" description="Basic and acidic residues" evidence="6">
    <location>
        <begin position="150"/>
        <end position="159"/>
    </location>
</feature>
<evidence type="ECO:0000256" key="4">
    <source>
        <dbReference type="PROSITE-ProRule" id="PRU00285"/>
    </source>
</evidence>
<evidence type="ECO:0000256" key="1">
    <source>
        <dbReference type="ARBA" id="ARBA00004162"/>
    </source>
</evidence>
<proteinExistence type="inferred from homology"/>
<dbReference type="SUPFAM" id="SSF49764">
    <property type="entry name" value="HSP20-like chaperones"/>
    <property type="match status" value="1"/>
</dbReference>
<keyword evidence="3" id="KW-0611">Plant defense</keyword>
<dbReference type="Gene3D" id="2.60.40.790">
    <property type="match status" value="1"/>
</dbReference>
<feature type="region of interest" description="Disordered" evidence="6">
    <location>
        <begin position="106"/>
        <end position="165"/>
    </location>
</feature>
<keyword evidence="10" id="KW-1185">Reference proteome</keyword>
<evidence type="ECO:0000259" key="8">
    <source>
        <dbReference type="PROSITE" id="PS01031"/>
    </source>
</evidence>
<evidence type="ECO:0000313" key="9">
    <source>
        <dbReference type="EMBL" id="KAK9002572.1"/>
    </source>
</evidence>
<dbReference type="PROSITE" id="PS01031">
    <property type="entry name" value="SHSP"/>
    <property type="match status" value="1"/>
</dbReference>
<gene>
    <name evidence="9" type="ORF">V6N11_025243</name>
</gene>